<feature type="domain" description="Clr5" evidence="2">
    <location>
        <begin position="370"/>
        <end position="422"/>
    </location>
</feature>
<dbReference type="Pfam" id="PF14420">
    <property type="entry name" value="Clr5"/>
    <property type="match status" value="1"/>
</dbReference>
<evidence type="ECO:0000313" key="3">
    <source>
        <dbReference type="EMBL" id="KAK4207841.1"/>
    </source>
</evidence>
<feature type="compositionally biased region" description="Basic and acidic residues" evidence="1">
    <location>
        <begin position="245"/>
        <end position="259"/>
    </location>
</feature>
<reference evidence="3" key="1">
    <citation type="journal article" date="2023" name="Mol. Phylogenet. Evol.">
        <title>Genome-scale phylogeny and comparative genomics of the fungal order Sordariales.</title>
        <authorList>
            <person name="Hensen N."/>
            <person name="Bonometti L."/>
            <person name="Westerberg I."/>
            <person name="Brannstrom I.O."/>
            <person name="Guillou S."/>
            <person name="Cros-Aarteil S."/>
            <person name="Calhoun S."/>
            <person name="Haridas S."/>
            <person name="Kuo A."/>
            <person name="Mondo S."/>
            <person name="Pangilinan J."/>
            <person name="Riley R."/>
            <person name="LaButti K."/>
            <person name="Andreopoulos B."/>
            <person name="Lipzen A."/>
            <person name="Chen C."/>
            <person name="Yan M."/>
            <person name="Daum C."/>
            <person name="Ng V."/>
            <person name="Clum A."/>
            <person name="Steindorff A."/>
            <person name="Ohm R.A."/>
            <person name="Martin F."/>
            <person name="Silar P."/>
            <person name="Natvig D.O."/>
            <person name="Lalanne C."/>
            <person name="Gautier V."/>
            <person name="Ament-Velasquez S.L."/>
            <person name="Kruys A."/>
            <person name="Hutchinson M.I."/>
            <person name="Powell A.J."/>
            <person name="Barry K."/>
            <person name="Miller A.N."/>
            <person name="Grigoriev I.V."/>
            <person name="Debuchy R."/>
            <person name="Gladieux P."/>
            <person name="Hiltunen Thoren M."/>
            <person name="Johannesson H."/>
        </authorList>
    </citation>
    <scope>NUCLEOTIDE SEQUENCE</scope>
    <source>
        <strain evidence="3">PSN293</strain>
    </source>
</reference>
<organism evidence="3 4">
    <name type="scientific">Rhypophila decipiens</name>
    <dbReference type="NCBI Taxonomy" id="261697"/>
    <lineage>
        <taxon>Eukaryota</taxon>
        <taxon>Fungi</taxon>
        <taxon>Dikarya</taxon>
        <taxon>Ascomycota</taxon>
        <taxon>Pezizomycotina</taxon>
        <taxon>Sordariomycetes</taxon>
        <taxon>Sordariomycetidae</taxon>
        <taxon>Sordariales</taxon>
        <taxon>Naviculisporaceae</taxon>
        <taxon>Rhypophila</taxon>
    </lineage>
</organism>
<keyword evidence="4" id="KW-1185">Reference proteome</keyword>
<dbReference type="EMBL" id="MU858270">
    <property type="protein sequence ID" value="KAK4207841.1"/>
    <property type="molecule type" value="Genomic_DNA"/>
</dbReference>
<evidence type="ECO:0000259" key="2">
    <source>
        <dbReference type="Pfam" id="PF14420"/>
    </source>
</evidence>
<proteinExistence type="predicted"/>
<reference evidence="3" key="2">
    <citation type="submission" date="2023-05" db="EMBL/GenBank/DDBJ databases">
        <authorList>
            <consortium name="Lawrence Berkeley National Laboratory"/>
            <person name="Steindorff A."/>
            <person name="Hensen N."/>
            <person name="Bonometti L."/>
            <person name="Westerberg I."/>
            <person name="Brannstrom I.O."/>
            <person name="Guillou S."/>
            <person name="Cros-Aarteil S."/>
            <person name="Calhoun S."/>
            <person name="Haridas S."/>
            <person name="Kuo A."/>
            <person name="Mondo S."/>
            <person name="Pangilinan J."/>
            <person name="Riley R."/>
            <person name="Labutti K."/>
            <person name="Andreopoulos B."/>
            <person name="Lipzen A."/>
            <person name="Chen C."/>
            <person name="Yanf M."/>
            <person name="Daum C."/>
            <person name="Ng V."/>
            <person name="Clum A."/>
            <person name="Ohm R."/>
            <person name="Martin F."/>
            <person name="Silar P."/>
            <person name="Natvig D."/>
            <person name="Lalanne C."/>
            <person name="Gautier V."/>
            <person name="Ament-Velasquez S.L."/>
            <person name="Kruys A."/>
            <person name="Hutchinson M.I."/>
            <person name="Powell A.J."/>
            <person name="Barry K."/>
            <person name="Miller A.N."/>
            <person name="Grigoriev I.V."/>
            <person name="Debuchy R."/>
            <person name="Gladieux P."/>
            <person name="Thoren M.H."/>
            <person name="Johannesson H."/>
        </authorList>
    </citation>
    <scope>NUCLEOTIDE SEQUENCE</scope>
    <source>
        <strain evidence="3">PSN293</strain>
    </source>
</reference>
<dbReference type="InterPro" id="IPR025676">
    <property type="entry name" value="Clr5_dom"/>
</dbReference>
<dbReference type="AlphaFoldDB" id="A0AAN6XY52"/>
<feature type="region of interest" description="Disordered" evidence="1">
    <location>
        <begin position="106"/>
        <end position="215"/>
    </location>
</feature>
<sequence length="441" mass="50040">MAVLGETALAEITNLATLHSNYQRTVKALLQLTQFPGISSRDLEIFKREVRFTALTCRIVSCPLAGIYFENEAQRDKHELNHAPRIMCEVSGCGYPAFSSVAALRNHKTKQHSSGSMPQIRIKKPSTPMSRMRVSPGTNIKASPRLPKENGPSSNKRSRSGFESSFDGETPDHSNLNRDATQAEQLRGQEQIKDDIIGPSRKSLTPSPQEGEGTIAEVTYRESLELLEQQNKKRLLIHRQEQARLVEGSRSDTQEKGTTDVETSQSMGEASLNVGGRSQSNSQEKNVHQSRKTELPWWTDKDGLHVPPDGEMGDFDFAPDDFDLEAFLPLDLQILVQNQLPAVQFKALSRNSGSHTDVMDSKVIPSRRIPDEAWDQVKSEILEFYKGHSLKEVMHYMKEHHNFTATKRQYIHRILDRWHVQKFKEKSEMTAKQRRSKRIRG</sequence>
<accession>A0AAN6XY52</accession>
<evidence type="ECO:0000256" key="1">
    <source>
        <dbReference type="SAM" id="MobiDB-lite"/>
    </source>
</evidence>
<gene>
    <name evidence="3" type="ORF">QBC37DRAFT_379655</name>
</gene>
<name>A0AAN6XY52_9PEZI</name>
<feature type="region of interest" description="Disordered" evidence="1">
    <location>
        <begin position="245"/>
        <end position="292"/>
    </location>
</feature>
<protein>
    <recommendedName>
        <fullName evidence="2">Clr5 domain-containing protein</fullName>
    </recommendedName>
</protein>
<comment type="caution">
    <text evidence="3">The sequence shown here is derived from an EMBL/GenBank/DDBJ whole genome shotgun (WGS) entry which is preliminary data.</text>
</comment>
<dbReference type="Proteomes" id="UP001301769">
    <property type="component" value="Unassembled WGS sequence"/>
</dbReference>
<evidence type="ECO:0000313" key="4">
    <source>
        <dbReference type="Proteomes" id="UP001301769"/>
    </source>
</evidence>